<feature type="region of interest" description="Disordered" evidence="1">
    <location>
        <begin position="134"/>
        <end position="210"/>
    </location>
</feature>
<comment type="caution">
    <text evidence="2">The sequence shown here is derived from an EMBL/GenBank/DDBJ whole genome shotgun (WGS) entry which is preliminary data.</text>
</comment>
<evidence type="ECO:0000313" key="2">
    <source>
        <dbReference type="EMBL" id="KAG7414852.1"/>
    </source>
</evidence>
<feature type="compositionally biased region" description="Acidic residues" evidence="1">
    <location>
        <begin position="167"/>
        <end position="188"/>
    </location>
</feature>
<accession>A0A8J5P905</accession>
<protein>
    <submittedName>
        <fullName evidence="2">Uncharacterized protein</fullName>
    </submittedName>
</protein>
<evidence type="ECO:0000256" key="1">
    <source>
        <dbReference type="SAM" id="MobiDB-lite"/>
    </source>
</evidence>
<gene>
    <name evidence="2" type="ORF">Forpi1262_v016941</name>
</gene>
<name>A0A8J5P905_FUSOX</name>
<dbReference type="EMBL" id="JAELUR010000021">
    <property type="protein sequence ID" value="KAG7414852.1"/>
    <property type="molecule type" value="Genomic_DNA"/>
</dbReference>
<sequence>MISSADDERKITALLAAVDMVMDRCEQTARTTSRSLLCWLRSVRPHGCYAKPFTFVGKAASRRKYIRLLKRFVALVFRAYRLPADIRQRRAGIRFKKSQLRLISALWSHEAWTQHDALNEQLWRSMKLSDGADVEIDQDVESTDGEEDCEDEDKDDSDNESSVVGADDSETDDMDDADDEDDKSEEEDHDRSEDQSRKNKAMRSSGGEEVPPWAEEVLELLFGLIMAFCTEEVMDGRPDSTLLVYFSGVLGFSADLTGFLPARSYTSNLAALIYIQRLLFLEYALPAQCYPRLGIARRPTLLFLIVVYP</sequence>
<organism evidence="2 3">
    <name type="scientific">Fusarium oxysporum f. sp. raphani</name>
    <dbReference type="NCBI Taxonomy" id="96318"/>
    <lineage>
        <taxon>Eukaryota</taxon>
        <taxon>Fungi</taxon>
        <taxon>Dikarya</taxon>
        <taxon>Ascomycota</taxon>
        <taxon>Pezizomycotina</taxon>
        <taxon>Sordariomycetes</taxon>
        <taxon>Hypocreomycetidae</taxon>
        <taxon>Hypocreales</taxon>
        <taxon>Nectriaceae</taxon>
        <taxon>Fusarium</taxon>
        <taxon>Fusarium oxysporum species complex</taxon>
    </lineage>
</organism>
<dbReference type="Proteomes" id="UP000693942">
    <property type="component" value="Unassembled WGS sequence"/>
</dbReference>
<evidence type="ECO:0000313" key="3">
    <source>
        <dbReference type="Proteomes" id="UP000693942"/>
    </source>
</evidence>
<feature type="compositionally biased region" description="Acidic residues" evidence="1">
    <location>
        <begin position="134"/>
        <end position="159"/>
    </location>
</feature>
<reference evidence="2" key="1">
    <citation type="submission" date="2021-04" db="EMBL/GenBank/DDBJ databases">
        <title>First draft genome resource for Brassicaceae pathogens Fusarium oxysporum f. sp. raphani and Fusarium oxysporum f. sp. rapae.</title>
        <authorList>
            <person name="Asai S."/>
        </authorList>
    </citation>
    <scope>NUCLEOTIDE SEQUENCE</scope>
    <source>
        <strain evidence="2">Tf1262</strain>
    </source>
</reference>
<proteinExistence type="predicted"/>
<dbReference type="AlphaFoldDB" id="A0A8J5P905"/>